<dbReference type="AlphaFoldDB" id="A0A6A5TJJ0"/>
<name>A0A6A5TJJ0_9PLEO</name>
<evidence type="ECO:0000313" key="1">
    <source>
        <dbReference type="EMBL" id="KAF1953023.1"/>
    </source>
</evidence>
<proteinExistence type="predicted"/>
<reference evidence="1" key="1">
    <citation type="journal article" date="2020" name="Stud. Mycol.">
        <title>101 Dothideomycetes genomes: a test case for predicting lifestyles and emergence of pathogens.</title>
        <authorList>
            <person name="Haridas S."/>
            <person name="Albert R."/>
            <person name="Binder M."/>
            <person name="Bloem J."/>
            <person name="Labutti K."/>
            <person name="Salamov A."/>
            <person name="Andreopoulos B."/>
            <person name="Baker S."/>
            <person name="Barry K."/>
            <person name="Bills G."/>
            <person name="Bluhm B."/>
            <person name="Cannon C."/>
            <person name="Castanera R."/>
            <person name="Culley D."/>
            <person name="Daum C."/>
            <person name="Ezra D."/>
            <person name="Gonzalez J."/>
            <person name="Henrissat B."/>
            <person name="Kuo A."/>
            <person name="Liang C."/>
            <person name="Lipzen A."/>
            <person name="Lutzoni F."/>
            <person name="Magnuson J."/>
            <person name="Mondo S."/>
            <person name="Nolan M."/>
            <person name="Ohm R."/>
            <person name="Pangilinan J."/>
            <person name="Park H.-J."/>
            <person name="Ramirez L."/>
            <person name="Alfaro M."/>
            <person name="Sun H."/>
            <person name="Tritt A."/>
            <person name="Yoshinaga Y."/>
            <person name="Zwiers L.-H."/>
            <person name="Turgeon B."/>
            <person name="Goodwin S."/>
            <person name="Spatafora J."/>
            <person name="Crous P."/>
            <person name="Grigoriev I."/>
        </authorList>
    </citation>
    <scope>NUCLEOTIDE SEQUENCE</scope>
    <source>
        <strain evidence="1">CBS 675.92</strain>
    </source>
</reference>
<evidence type="ECO:0008006" key="3">
    <source>
        <dbReference type="Google" id="ProtNLM"/>
    </source>
</evidence>
<organism evidence="1 2">
    <name type="scientific">Byssothecium circinans</name>
    <dbReference type="NCBI Taxonomy" id="147558"/>
    <lineage>
        <taxon>Eukaryota</taxon>
        <taxon>Fungi</taxon>
        <taxon>Dikarya</taxon>
        <taxon>Ascomycota</taxon>
        <taxon>Pezizomycotina</taxon>
        <taxon>Dothideomycetes</taxon>
        <taxon>Pleosporomycetidae</taxon>
        <taxon>Pleosporales</taxon>
        <taxon>Massarineae</taxon>
        <taxon>Massarinaceae</taxon>
        <taxon>Byssothecium</taxon>
    </lineage>
</organism>
<keyword evidence="2" id="KW-1185">Reference proteome</keyword>
<accession>A0A6A5TJJ0</accession>
<sequence length="298" mass="34111">MARAVAALDTLPTELLHRIAASLSCSSINLCFSNRTLYVALYDRLVFKRSAVDVLFVDKYHELPELEDVHVEDWELQSCASEASMEDSEDEDWWSALEEEVPDPGDDWDYADWGPDERQRKASASEDGYLNWSQASIFHALSSGDSARIAFAVEKANRLFNVAPHDQPWNRMKQWENESLVTWLPHLIALRHNSVMALRPEAFQLIIWAPSILEAIEEDGSPVRSPSYPDYVAVGFCMVALLLKRAETIFPGDRGMDGFEAIREFFWSRRIGCVDIEGDLKRTLEESWDALKFDFKDR</sequence>
<gene>
    <name evidence="1" type="ORF">CC80DRAFT_537811</name>
</gene>
<dbReference type="OrthoDB" id="3758141at2759"/>
<protein>
    <recommendedName>
        <fullName evidence="3">F-box domain-containing protein</fullName>
    </recommendedName>
</protein>
<dbReference type="Proteomes" id="UP000800035">
    <property type="component" value="Unassembled WGS sequence"/>
</dbReference>
<evidence type="ECO:0000313" key="2">
    <source>
        <dbReference type="Proteomes" id="UP000800035"/>
    </source>
</evidence>
<dbReference type="EMBL" id="ML977006">
    <property type="protein sequence ID" value="KAF1953023.1"/>
    <property type="molecule type" value="Genomic_DNA"/>
</dbReference>